<evidence type="ECO:0000313" key="6">
    <source>
        <dbReference type="EMBL" id="PZX10848.1"/>
    </source>
</evidence>
<dbReference type="SUPFAM" id="SSF48008">
    <property type="entry name" value="GntR ligand-binding domain-like"/>
    <property type="match status" value="1"/>
</dbReference>
<dbReference type="AlphaFoldDB" id="A0A2W7MSC3"/>
<dbReference type="InterPro" id="IPR036390">
    <property type="entry name" value="WH_DNA-bd_sf"/>
</dbReference>
<dbReference type="InterPro" id="IPR036388">
    <property type="entry name" value="WH-like_DNA-bd_sf"/>
</dbReference>
<keyword evidence="3" id="KW-0804">Transcription</keyword>
<dbReference type="InterPro" id="IPR011711">
    <property type="entry name" value="GntR_C"/>
</dbReference>
<proteinExistence type="predicted"/>
<feature type="domain" description="GntR C-terminal" evidence="5">
    <location>
        <begin position="157"/>
        <end position="285"/>
    </location>
</feature>
<keyword evidence="1" id="KW-0805">Transcription regulation</keyword>
<evidence type="ECO:0000259" key="4">
    <source>
        <dbReference type="SMART" id="SM00345"/>
    </source>
</evidence>
<dbReference type="RefSeq" id="WP_111539107.1">
    <property type="nucleotide sequence ID" value="NZ_QKZL01000040.1"/>
</dbReference>
<sequence>MARSDTRYREAFNAILDFCATLAPGSLIPSEQTLSERTNVSRTVVRRCLARLQEHGVISWQGREKVLLRMPVRNDRLEIGALKVSPEDLEGRFLDWILRFDIPAGTPLSIADLSRKFEVPQHELKEFLAGLSRFGLVARRPKGGWRLSGFTADFAVELSDFRALLELNAVRQAANAPPDDPFWSALSDLRSAHVSLSKRIDTDYHSFSGLDEQFHQRINGIVRNRFFKEFQKVISLIFHYHYLWNKADERERNAAAIEEHLAIIDALEARDADGAVVAARRHLDTSKMTLLSSLRYHELA</sequence>
<dbReference type="Gene3D" id="1.10.10.10">
    <property type="entry name" value="Winged helix-like DNA-binding domain superfamily/Winged helix DNA-binding domain"/>
    <property type="match status" value="2"/>
</dbReference>
<reference evidence="6 7" key="1">
    <citation type="submission" date="2018-06" db="EMBL/GenBank/DDBJ databases">
        <title>Genomic Encyclopedia of Archaeal and Bacterial Type Strains, Phase II (KMG-II): from individual species to whole genera.</title>
        <authorList>
            <person name="Goeker M."/>
        </authorList>
    </citation>
    <scope>NUCLEOTIDE SEQUENCE [LARGE SCALE GENOMIC DNA]</scope>
    <source>
        <strain evidence="6 7">DSM 22009</strain>
    </source>
</reference>
<dbReference type="EMBL" id="QKZL01000040">
    <property type="protein sequence ID" value="PZX10848.1"/>
    <property type="molecule type" value="Genomic_DNA"/>
</dbReference>
<name>A0A2W7MSC3_9RHOB</name>
<protein>
    <submittedName>
        <fullName evidence="6">DNA-binding GntR family transcriptional regulator</fullName>
    </submittedName>
</protein>
<feature type="domain" description="HTH gntR-type" evidence="4">
    <location>
        <begin position="11"/>
        <end position="68"/>
    </location>
</feature>
<evidence type="ECO:0000313" key="7">
    <source>
        <dbReference type="Proteomes" id="UP000248916"/>
    </source>
</evidence>
<dbReference type="SMART" id="SM00895">
    <property type="entry name" value="FCD"/>
    <property type="match status" value="1"/>
</dbReference>
<dbReference type="SMART" id="SM00345">
    <property type="entry name" value="HTH_GNTR"/>
    <property type="match status" value="2"/>
</dbReference>
<evidence type="ECO:0000259" key="5">
    <source>
        <dbReference type="SMART" id="SM00895"/>
    </source>
</evidence>
<dbReference type="Gene3D" id="1.20.120.530">
    <property type="entry name" value="GntR ligand-binding domain-like"/>
    <property type="match status" value="1"/>
</dbReference>
<evidence type="ECO:0000256" key="2">
    <source>
        <dbReference type="ARBA" id="ARBA00023125"/>
    </source>
</evidence>
<dbReference type="Pfam" id="PF07729">
    <property type="entry name" value="FCD"/>
    <property type="match status" value="1"/>
</dbReference>
<evidence type="ECO:0000256" key="1">
    <source>
        <dbReference type="ARBA" id="ARBA00023015"/>
    </source>
</evidence>
<organism evidence="6 7">
    <name type="scientific">Palleronia aestuarii</name>
    <dbReference type="NCBI Taxonomy" id="568105"/>
    <lineage>
        <taxon>Bacteria</taxon>
        <taxon>Pseudomonadati</taxon>
        <taxon>Pseudomonadota</taxon>
        <taxon>Alphaproteobacteria</taxon>
        <taxon>Rhodobacterales</taxon>
        <taxon>Roseobacteraceae</taxon>
        <taxon>Palleronia</taxon>
    </lineage>
</organism>
<dbReference type="GO" id="GO:0003700">
    <property type="term" value="F:DNA-binding transcription factor activity"/>
    <property type="evidence" value="ECO:0007669"/>
    <property type="project" value="InterPro"/>
</dbReference>
<dbReference type="Proteomes" id="UP000248916">
    <property type="component" value="Unassembled WGS sequence"/>
</dbReference>
<keyword evidence="7" id="KW-1185">Reference proteome</keyword>
<dbReference type="InterPro" id="IPR008920">
    <property type="entry name" value="TF_FadR/GntR_C"/>
</dbReference>
<dbReference type="GO" id="GO:0003677">
    <property type="term" value="F:DNA binding"/>
    <property type="evidence" value="ECO:0007669"/>
    <property type="project" value="UniProtKB-KW"/>
</dbReference>
<gene>
    <name evidence="6" type="ORF">LX81_04132</name>
</gene>
<dbReference type="OrthoDB" id="9799812at2"/>
<dbReference type="SUPFAM" id="SSF46785">
    <property type="entry name" value="Winged helix' DNA-binding domain"/>
    <property type="match status" value="2"/>
</dbReference>
<evidence type="ECO:0000256" key="3">
    <source>
        <dbReference type="ARBA" id="ARBA00023163"/>
    </source>
</evidence>
<dbReference type="PANTHER" id="PTHR43537:SF51">
    <property type="entry name" value="HTH-TYPE TRANSCRIPTIONAL REGULATOR LGOR-RELATED"/>
    <property type="match status" value="1"/>
</dbReference>
<accession>A0A2W7MSC3</accession>
<comment type="caution">
    <text evidence="6">The sequence shown here is derived from an EMBL/GenBank/DDBJ whole genome shotgun (WGS) entry which is preliminary data.</text>
</comment>
<dbReference type="Pfam" id="PF00392">
    <property type="entry name" value="GntR"/>
    <property type="match status" value="1"/>
</dbReference>
<keyword evidence="2 6" id="KW-0238">DNA-binding</keyword>
<dbReference type="PRINTS" id="PR00035">
    <property type="entry name" value="HTHGNTR"/>
</dbReference>
<feature type="domain" description="HTH gntR-type" evidence="4">
    <location>
        <begin position="89"/>
        <end position="147"/>
    </location>
</feature>
<dbReference type="InterPro" id="IPR000524">
    <property type="entry name" value="Tscrpt_reg_HTH_GntR"/>
</dbReference>
<dbReference type="PANTHER" id="PTHR43537">
    <property type="entry name" value="TRANSCRIPTIONAL REGULATOR, GNTR FAMILY"/>
    <property type="match status" value="1"/>
</dbReference>